<proteinExistence type="inferred from homology"/>
<dbReference type="InterPro" id="IPR042100">
    <property type="entry name" value="Bug_dom1"/>
</dbReference>
<dbReference type="PIRSF" id="PIRSF017082">
    <property type="entry name" value="YflP"/>
    <property type="match status" value="1"/>
</dbReference>
<gene>
    <name evidence="3" type="ORF">GON04_07550</name>
</gene>
<keyword evidence="4" id="KW-1185">Reference proteome</keyword>
<dbReference type="PANTHER" id="PTHR42928:SF5">
    <property type="entry name" value="BLR1237 PROTEIN"/>
    <property type="match status" value="1"/>
</dbReference>
<dbReference type="Gene3D" id="3.40.190.150">
    <property type="entry name" value="Bordetella uptake gene, domain 1"/>
    <property type="match status" value="1"/>
</dbReference>
<name>A0A6N8ITE7_9BURK</name>
<dbReference type="CDD" id="cd13578">
    <property type="entry name" value="PBP2_Bug27"/>
    <property type="match status" value="1"/>
</dbReference>
<dbReference type="Gene3D" id="3.40.190.10">
    <property type="entry name" value="Periplasmic binding protein-like II"/>
    <property type="match status" value="1"/>
</dbReference>
<dbReference type="AlphaFoldDB" id="A0A6N8ITE7"/>
<dbReference type="SUPFAM" id="SSF53850">
    <property type="entry name" value="Periplasmic binding protein-like II"/>
    <property type="match status" value="1"/>
</dbReference>
<comment type="caution">
    <text evidence="3">The sequence shown here is derived from an EMBL/GenBank/DDBJ whole genome shotgun (WGS) entry which is preliminary data.</text>
</comment>
<organism evidence="3 4">
    <name type="scientific">Ramlibacter pinisoli</name>
    <dbReference type="NCBI Taxonomy" id="2682844"/>
    <lineage>
        <taxon>Bacteria</taxon>
        <taxon>Pseudomonadati</taxon>
        <taxon>Pseudomonadota</taxon>
        <taxon>Betaproteobacteria</taxon>
        <taxon>Burkholderiales</taxon>
        <taxon>Comamonadaceae</taxon>
        <taxon>Ramlibacter</taxon>
    </lineage>
</organism>
<evidence type="ECO:0000256" key="2">
    <source>
        <dbReference type="SAM" id="SignalP"/>
    </source>
</evidence>
<sequence>MGKAIGWVLAAALATVAGAGSAQTYPTKPVKVVVPQATGGATDVFARYVAQKLAIAWGQPVVVENKAGAAGVIGTEAVAKAPADGYTLLFTYAGSQAVNQSLYARLPFDSVKDFATITPVATTPFFLVVGATSPVQNFRDLVARAKAGPGKVTYATSGNGSINQLLSESLNVEAGIRMTHIPYKGIAAALTDVISGQVDNAFAAVPSALQLVKGGKLRAIAVSSAKRNGSMPDVPTIAEMGYPGFNVSPWWGFLAPAGTPKAVVDKVQADIVKVVQAPEAQAFFRDQGADVYTTTPEEFQKVLEADVVHWAKVVKASGAKLD</sequence>
<evidence type="ECO:0000313" key="4">
    <source>
        <dbReference type="Proteomes" id="UP000469385"/>
    </source>
</evidence>
<dbReference type="Pfam" id="PF03401">
    <property type="entry name" value="TctC"/>
    <property type="match status" value="1"/>
</dbReference>
<evidence type="ECO:0000256" key="1">
    <source>
        <dbReference type="ARBA" id="ARBA00006987"/>
    </source>
</evidence>
<dbReference type="Proteomes" id="UP000469385">
    <property type="component" value="Unassembled WGS sequence"/>
</dbReference>
<accession>A0A6N8ITE7</accession>
<comment type="similarity">
    <text evidence="1">Belongs to the UPF0065 (bug) family.</text>
</comment>
<dbReference type="PANTHER" id="PTHR42928">
    <property type="entry name" value="TRICARBOXYLATE-BINDING PROTEIN"/>
    <property type="match status" value="1"/>
</dbReference>
<dbReference type="InterPro" id="IPR005064">
    <property type="entry name" value="BUG"/>
</dbReference>
<keyword evidence="2" id="KW-0732">Signal</keyword>
<reference evidence="3 4" key="1">
    <citation type="submission" date="2019-12" db="EMBL/GenBank/DDBJ databases">
        <authorList>
            <person name="Huq M.A."/>
        </authorList>
    </citation>
    <scope>NUCLEOTIDE SEQUENCE [LARGE SCALE GENOMIC DNA]</scope>
    <source>
        <strain evidence="3 4">MAH-25</strain>
    </source>
</reference>
<feature type="signal peptide" evidence="2">
    <location>
        <begin position="1"/>
        <end position="22"/>
    </location>
</feature>
<feature type="chain" id="PRO_5027075336" evidence="2">
    <location>
        <begin position="23"/>
        <end position="322"/>
    </location>
</feature>
<protein>
    <submittedName>
        <fullName evidence="3">Tripartite tricarboxylate transporter substrate binding protein</fullName>
    </submittedName>
</protein>
<dbReference type="RefSeq" id="WP_157397310.1">
    <property type="nucleotide sequence ID" value="NZ_WSEL01000003.1"/>
</dbReference>
<evidence type="ECO:0000313" key="3">
    <source>
        <dbReference type="EMBL" id="MVQ29296.1"/>
    </source>
</evidence>
<dbReference type="EMBL" id="WSEL01000003">
    <property type="protein sequence ID" value="MVQ29296.1"/>
    <property type="molecule type" value="Genomic_DNA"/>
</dbReference>